<dbReference type="InterPro" id="IPR042814">
    <property type="entry name" value="Morn5"/>
</dbReference>
<sequence>MNVRPMGLSNSSVVIYWSYIYKLKFWSEVRKGFKPAKIAQKTEVDPPRKIPAGCYDTNDGFYNPRNLTLLSPTGELLRVPVCEEAQWIKKYCRKGFLEPTGFRPDLYENWYDGNFEFIDEILRQHEKFRQQKITYDELQQFYADNGLLSSCSKYQRRLTEHEILKLERNRGAIDPVKIRTKKVKKYIGHKLSDLLRSESSENLEKETTIATCSMKSLSTKKSKSFIKFNDDTRVKSVTGIASRMSKINFKISNDSLAATVDDTNASTTPKDIPHVYLSHQPIQRPPFQTRVKQRPPKTVSSKCINRTESEANLPVDGGDDQLKHLKKKRLQKFMKDMILEIVVKFLLEERERHRSRLFWASKVVPCEKAPSSHKDKCLEVLENLFESIPEREEYTDSDPSKTCNFKKLSEDRYNTLKYWGKRLYTLDFDSDDKEENK</sequence>
<dbReference type="Proteomes" id="UP001372834">
    <property type="component" value="Unassembled WGS sequence"/>
</dbReference>
<dbReference type="GO" id="GO:0031514">
    <property type="term" value="C:motile cilium"/>
    <property type="evidence" value="ECO:0007669"/>
    <property type="project" value="UniProtKB-SubCell"/>
</dbReference>
<dbReference type="PANTHER" id="PTHR46437:SF1">
    <property type="entry name" value="MORN REPEAT-CONTAINING PROTEIN 5"/>
    <property type="match status" value="1"/>
</dbReference>
<keyword evidence="3" id="KW-0969">Cilium</keyword>
<reference evidence="5 6" key="1">
    <citation type="submission" date="2023-10" db="EMBL/GenBank/DDBJ databases">
        <title>Genomes of two closely related lineages of the louse Polyplax serrata with different host specificities.</title>
        <authorList>
            <person name="Martinu J."/>
            <person name="Tarabai H."/>
            <person name="Stefka J."/>
            <person name="Hypsa V."/>
        </authorList>
    </citation>
    <scope>NUCLEOTIDE SEQUENCE [LARGE SCALE GENOMIC DNA]</scope>
    <source>
        <strain evidence="5">HR10_N</strain>
    </source>
</reference>
<organism evidence="5 6">
    <name type="scientific">Polyplax serrata</name>
    <name type="common">Common mouse louse</name>
    <dbReference type="NCBI Taxonomy" id="468196"/>
    <lineage>
        <taxon>Eukaryota</taxon>
        <taxon>Metazoa</taxon>
        <taxon>Ecdysozoa</taxon>
        <taxon>Arthropoda</taxon>
        <taxon>Hexapoda</taxon>
        <taxon>Insecta</taxon>
        <taxon>Pterygota</taxon>
        <taxon>Neoptera</taxon>
        <taxon>Paraneoptera</taxon>
        <taxon>Psocodea</taxon>
        <taxon>Troctomorpha</taxon>
        <taxon>Phthiraptera</taxon>
        <taxon>Anoplura</taxon>
        <taxon>Polyplacidae</taxon>
        <taxon>Polyplax</taxon>
    </lineage>
</organism>
<keyword evidence="2" id="KW-0282">Flagellum</keyword>
<protein>
    <submittedName>
        <fullName evidence="5">Uncharacterized protein</fullName>
    </submittedName>
</protein>
<keyword evidence="4" id="KW-0966">Cell projection</keyword>
<evidence type="ECO:0000313" key="5">
    <source>
        <dbReference type="EMBL" id="KAK6638854.1"/>
    </source>
</evidence>
<evidence type="ECO:0000256" key="4">
    <source>
        <dbReference type="ARBA" id="ARBA00023273"/>
    </source>
</evidence>
<dbReference type="EMBL" id="JAWJWE010000003">
    <property type="protein sequence ID" value="KAK6638854.1"/>
    <property type="molecule type" value="Genomic_DNA"/>
</dbReference>
<dbReference type="PANTHER" id="PTHR46437">
    <property type="entry name" value="MORN REPEAT-CONTAINING PROTEIN 5"/>
    <property type="match status" value="1"/>
</dbReference>
<gene>
    <name evidence="5" type="ORF">RUM43_007123</name>
</gene>
<proteinExistence type="predicted"/>
<evidence type="ECO:0000313" key="6">
    <source>
        <dbReference type="Proteomes" id="UP001372834"/>
    </source>
</evidence>
<name>A0AAN8S8I5_POLSC</name>
<evidence type="ECO:0000256" key="1">
    <source>
        <dbReference type="ARBA" id="ARBA00004230"/>
    </source>
</evidence>
<comment type="caution">
    <text evidence="5">The sequence shown here is derived from an EMBL/GenBank/DDBJ whole genome shotgun (WGS) entry which is preliminary data.</text>
</comment>
<evidence type="ECO:0000256" key="2">
    <source>
        <dbReference type="ARBA" id="ARBA00022846"/>
    </source>
</evidence>
<evidence type="ECO:0000256" key="3">
    <source>
        <dbReference type="ARBA" id="ARBA00023069"/>
    </source>
</evidence>
<dbReference type="AlphaFoldDB" id="A0AAN8S8I5"/>
<comment type="subcellular location">
    <subcellularLocation>
        <location evidence="1">Cell projection</location>
        <location evidence="1">Cilium</location>
        <location evidence="1">Flagellum</location>
    </subcellularLocation>
</comment>
<accession>A0AAN8S8I5</accession>